<gene>
    <name evidence="1" type="ORF">CBR_g41692</name>
</gene>
<dbReference type="Gramene" id="GBG86629">
    <property type="protein sequence ID" value="GBG86629"/>
    <property type="gene ID" value="CBR_g41692"/>
</dbReference>
<keyword evidence="2" id="KW-1185">Reference proteome</keyword>
<dbReference type="Proteomes" id="UP000265515">
    <property type="component" value="Unassembled WGS sequence"/>
</dbReference>
<name>A0A388LWP0_CHABU</name>
<dbReference type="AlphaFoldDB" id="A0A388LWP0"/>
<accession>A0A388LWP0</accession>
<dbReference type="EMBL" id="BFEA01000572">
    <property type="protein sequence ID" value="GBG86629.1"/>
    <property type="molecule type" value="Genomic_DNA"/>
</dbReference>
<evidence type="ECO:0000313" key="2">
    <source>
        <dbReference type="Proteomes" id="UP000265515"/>
    </source>
</evidence>
<protein>
    <submittedName>
        <fullName evidence="1">Uncharacterized protein</fullName>
    </submittedName>
</protein>
<comment type="caution">
    <text evidence="1">The sequence shown here is derived from an EMBL/GenBank/DDBJ whole genome shotgun (WGS) entry which is preliminary data.</text>
</comment>
<evidence type="ECO:0000313" key="1">
    <source>
        <dbReference type="EMBL" id="GBG86629.1"/>
    </source>
</evidence>
<organism evidence="1 2">
    <name type="scientific">Chara braunii</name>
    <name type="common">Braun's stonewort</name>
    <dbReference type="NCBI Taxonomy" id="69332"/>
    <lineage>
        <taxon>Eukaryota</taxon>
        <taxon>Viridiplantae</taxon>
        <taxon>Streptophyta</taxon>
        <taxon>Charophyceae</taxon>
        <taxon>Charales</taxon>
        <taxon>Characeae</taxon>
        <taxon>Chara</taxon>
    </lineage>
</organism>
<reference evidence="1 2" key="1">
    <citation type="journal article" date="2018" name="Cell">
        <title>The Chara Genome: Secondary Complexity and Implications for Plant Terrestrialization.</title>
        <authorList>
            <person name="Nishiyama T."/>
            <person name="Sakayama H."/>
            <person name="Vries J.D."/>
            <person name="Buschmann H."/>
            <person name="Saint-Marcoux D."/>
            <person name="Ullrich K.K."/>
            <person name="Haas F.B."/>
            <person name="Vanderstraeten L."/>
            <person name="Becker D."/>
            <person name="Lang D."/>
            <person name="Vosolsobe S."/>
            <person name="Rombauts S."/>
            <person name="Wilhelmsson P.K.I."/>
            <person name="Janitza P."/>
            <person name="Kern R."/>
            <person name="Heyl A."/>
            <person name="Rumpler F."/>
            <person name="Villalobos L.I.A.C."/>
            <person name="Clay J.M."/>
            <person name="Skokan R."/>
            <person name="Toyoda A."/>
            <person name="Suzuki Y."/>
            <person name="Kagoshima H."/>
            <person name="Schijlen E."/>
            <person name="Tajeshwar N."/>
            <person name="Catarino B."/>
            <person name="Hetherington A.J."/>
            <person name="Saltykova A."/>
            <person name="Bonnot C."/>
            <person name="Breuninger H."/>
            <person name="Symeonidi A."/>
            <person name="Radhakrishnan G.V."/>
            <person name="Van Nieuwerburgh F."/>
            <person name="Deforce D."/>
            <person name="Chang C."/>
            <person name="Karol K.G."/>
            <person name="Hedrich R."/>
            <person name="Ulvskov P."/>
            <person name="Glockner G."/>
            <person name="Delwiche C.F."/>
            <person name="Petrasek J."/>
            <person name="Van de Peer Y."/>
            <person name="Friml J."/>
            <person name="Beilby M."/>
            <person name="Dolan L."/>
            <person name="Kohara Y."/>
            <person name="Sugano S."/>
            <person name="Fujiyama A."/>
            <person name="Delaux P.-M."/>
            <person name="Quint M."/>
            <person name="TheiBen G."/>
            <person name="Hagemann M."/>
            <person name="Harholt J."/>
            <person name="Dunand C."/>
            <person name="Zachgo S."/>
            <person name="Langdale J."/>
            <person name="Maumus F."/>
            <person name="Straeten D.V.D."/>
            <person name="Gould S.B."/>
            <person name="Rensing S.A."/>
        </authorList>
    </citation>
    <scope>NUCLEOTIDE SEQUENCE [LARGE SCALE GENOMIC DNA]</scope>
    <source>
        <strain evidence="1 2">S276</strain>
    </source>
</reference>
<sequence length="193" mass="21860">MQTIVGMLMQQQKEEVEINWGAITMDQWLENRTQEMLDILWELEEGPDPQLDVYINWRRVDDRMAACKTLFTLGRDLHNQWENRQRSGEMGEMDGKGDRDDGLEDGLVAGEDDCGENTNISNNISYDDIKDSDGDNHNNNNIIINNNNNADDGGADVHSCSMMGVILQVDAYDNGDGNNNKTAISSKWTSFFF</sequence>
<proteinExistence type="predicted"/>